<dbReference type="GO" id="GO:0006412">
    <property type="term" value="P:translation"/>
    <property type="evidence" value="ECO:0007669"/>
    <property type="project" value="InterPro"/>
</dbReference>
<evidence type="ECO:0000256" key="3">
    <source>
        <dbReference type="ARBA" id="ARBA00023274"/>
    </source>
</evidence>
<dbReference type="OMA" id="IRVKKYM"/>
<accession>A0A5J4Z5R0</accession>
<feature type="compositionally biased region" description="Basic and acidic residues" evidence="6">
    <location>
        <begin position="122"/>
        <end position="131"/>
    </location>
</feature>
<evidence type="ECO:0000313" key="8">
    <source>
        <dbReference type="Proteomes" id="UP000324585"/>
    </source>
</evidence>
<comment type="caution">
    <text evidence="7">The sequence shown here is derived from an EMBL/GenBank/DDBJ whole genome shotgun (WGS) entry which is preliminary data.</text>
</comment>
<dbReference type="Proteomes" id="UP000324585">
    <property type="component" value="Unassembled WGS sequence"/>
</dbReference>
<dbReference type="InterPro" id="IPR018098">
    <property type="entry name" value="Ribosomal_eS24_CS"/>
</dbReference>
<dbReference type="PROSITE" id="PS00529">
    <property type="entry name" value="RIBOSOMAL_S24E"/>
    <property type="match status" value="1"/>
</dbReference>
<sequence>MADKACTVRTRKFITNRLLGRKQFVVDVLHPGRATVPKQELAEKIAKMYKVSDAGTIALFGFHTKFGGGRSTGFGLIYDTLDVMKKIEPKYRQRRAGLLPAPTGSRKSRKIKKLRLKKARGKEKTKIAKAN</sequence>
<evidence type="ECO:0000256" key="5">
    <source>
        <dbReference type="RuleBase" id="RU004383"/>
    </source>
</evidence>
<dbReference type="GO" id="GO:0005840">
    <property type="term" value="C:ribosome"/>
    <property type="evidence" value="ECO:0007669"/>
    <property type="project" value="UniProtKB-KW"/>
</dbReference>
<dbReference type="GO" id="GO:0003735">
    <property type="term" value="F:structural constituent of ribosome"/>
    <property type="evidence" value="ECO:0007669"/>
    <property type="project" value="InterPro"/>
</dbReference>
<name>A0A5J4Z5R0_PORPP</name>
<evidence type="ECO:0000256" key="1">
    <source>
        <dbReference type="ARBA" id="ARBA00009680"/>
    </source>
</evidence>
<dbReference type="EMBL" id="VRMN01000001">
    <property type="protein sequence ID" value="KAA8499016.1"/>
    <property type="molecule type" value="Genomic_DNA"/>
</dbReference>
<keyword evidence="8" id="KW-1185">Reference proteome</keyword>
<dbReference type="InterPro" id="IPR001976">
    <property type="entry name" value="Ribosomal_eS24"/>
</dbReference>
<dbReference type="Pfam" id="PF01282">
    <property type="entry name" value="Ribosomal_S24e"/>
    <property type="match status" value="1"/>
</dbReference>
<dbReference type="FunFam" id="3.30.70.3370:FF:000001">
    <property type="entry name" value="40S ribosomal protein S24"/>
    <property type="match status" value="1"/>
</dbReference>
<protein>
    <recommendedName>
        <fullName evidence="5">40S ribosomal protein S24</fullName>
    </recommendedName>
</protein>
<evidence type="ECO:0000256" key="4">
    <source>
        <dbReference type="RuleBase" id="RU004381"/>
    </source>
</evidence>
<dbReference type="GO" id="GO:1990904">
    <property type="term" value="C:ribonucleoprotein complex"/>
    <property type="evidence" value="ECO:0007669"/>
    <property type="project" value="UniProtKB-KW"/>
</dbReference>
<evidence type="ECO:0000313" key="7">
    <source>
        <dbReference type="EMBL" id="KAA8499016.1"/>
    </source>
</evidence>
<dbReference type="InterPro" id="IPR053709">
    <property type="entry name" value="eRP_eS24_sf"/>
</dbReference>
<keyword evidence="2 4" id="KW-0689">Ribosomal protein</keyword>
<dbReference type="PANTHER" id="PTHR10496">
    <property type="entry name" value="40S RIBOSOMAL PROTEIN S24"/>
    <property type="match status" value="1"/>
</dbReference>
<feature type="compositionally biased region" description="Basic residues" evidence="6">
    <location>
        <begin position="106"/>
        <end position="121"/>
    </location>
</feature>
<reference evidence="8" key="1">
    <citation type="journal article" date="2019" name="Nat. Commun.">
        <title>Expansion of phycobilisome linker gene families in mesophilic red algae.</title>
        <authorList>
            <person name="Lee J."/>
            <person name="Kim D."/>
            <person name="Bhattacharya D."/>
            <person name="Yoon H.S."/>
        </authorList>
    </citation>
    <scope>NUCLEOTIDE SEQUENCE [LARGE SCALE GENOMIC DNA]</scope>
    <source>
        <strain evidence="8">CCMP 1328</strain>
    </source>
</reference>
<dbReference type="Gene3D" id="3.30.70.3370">
    <property type="match status" value="1"/>
</dbReference>
<feature type="region of interest" description="Disordered" evidence="6">
    <location>
        <begin position="94"/>
        <end position="131"/>
    </location>
</feature>
<dbReference type="SUPFAM" id="SSF54189">
    <property type="entry name" value="Ribosomal proteins S24e, L23 and L15e"/>
    <property type="match status" value="1"/>
</dbReference>
<keyword evidence="3 4" id="KW-0687">Ribonucleoprotein</keyword>
<proteinExistence type="inferred from homology"/>
<dbReference type="OrthoDB" id="10251131at2759"/>
<evidence type="ECO:0000256" key="2">
    <source>
        <dbReference type="ARBA" id="ARBA00022980"/>
    </source>
</evidence>
<comment type="similarity">
    <text evidence="1 4">Belongs to the eukaryotic ribosomal protein eS24 family.</text>
</comment>
<dbReference type="AlphaFoldDB" id="A0A5J4Z5R0"/>
<evidence type="ECO:0000256" key="6">
    <source>
        <dbReference type="SAM" id="MobiDB-lite"/>
    </source>
</evidence>
<gene>
    <name evidence="7" type="ORF">FVE85_6601</name>
</gene>
<organism evidence="7 8">
    <name type="scientific">Porphyridium purpureum</name>
    <name type="common">Red alga</name>
    <name type="synonym">Porphyridium cruentum</name>
    <dbReference type="NCBI Taxonomy" id="35688"/>
    <lineage>
        <taxon>Eukaryota</taxon>
        <taxon>Rhodophyta</taxon>
        <taxon>Bangiophyceae</taxon>
        <taxon>Porphyridiales</taxon>
        <taxon>Porphyridiaceae</taxon>
        <taxon>Porphyridium</taxon>
    </lineage>
</organism>
<dbReference type="HAMAP" id="MF_00545">
    <property type="entry name" value="Ribosomal_eS24"/>
    <property type="match status" value="1"/>
</dbReference>
<dbReference type="InterPro" id="IPR012678">
    <property type="entry name" value="Ribosomal_uL23/eL15/eS24_sf"/>
</dbReference>